<dbReference type="AlphaFoldDB" id="A0A7X2C630"/>
<gene>
    <name evidence="2" type="ORF">GHO39_25635</name>
</gene>
<name>A0A7X2C630_9PSED</name>
<protein>
    <recommendedName>
        <fullName evidence="4">Integrase</fullName>
    </recommendedName>
</protein>
<proteinExistence type="predicted"/>
<evidence type="ECO:0000313" key="2">
    <source>
        <dbReference type="EMBL" id="MQT92481.1"/>
    </source>
</evidence>
<dbReference type="RefSeq" id="WP_153330795.1">
    <property type="nucleotide sequence ID" value="NZ_WIWI01000109.1"/>
</dbReference>
<evidence type="ECO:0008006" key="4">
    <source>
        <dbReference type="Google" id="ProtNLM"/>
    </source>
</evidence>
<sequence length="105" mass="11996">MTSPDGYRDQARSLVEKGVDPRQQRRDEKLAANADALKTFEGVANEWYDFKAPRMLKAKKGGAAQSRRYLDKDQLLIEKCRQRRLFPWDGSSTSLACSIGFMHKS</sequence>
<reference evidence="2 3" key="1">
    <citation type="submission" date="2019-10" db="EMBL/GenBank/DDBJ databases">
        <title>Evaluation of single-gene subtyping targets for Pseudomonas.</title>
        <authorList>
            <person name="Reichler S.J."/>
            <person name="Orsi R.H."/>
            <person name="Wiedmann M."/>
            <person name="Martin N.H."/>
            <person name="Murphy S.I."/>
        </authorList>
    </citation>
    <scope>NUCLEOTIDE SEQUENCE [LARGE SCALE GENOMIC DNA]</scope>
    <source>
        <strain evidence="2 3">FSL R10-3254</strain>
    </source>
</reference>
<accession>A0A7X2C630</accession>
<dbReference type="EMBL" id="WIWI01000109">
    <property type="protein sequence ID" value="MQT92481.1"/>
    <property type="molecule type" value="Genomic_DNA"/>
</dbReference>
<feature type="region of interest" description="Disordered" evidence="1">
    <location>
        <begin position="1"/>
        <end position="28"/>
    </location>
</feature>
<comment type="caution">
    <text evidence="2">The sequence shown here is derived from an EMBL/GenBank/DDBJ whole genome shotgun (WGS) entry which is preliminary data.</text>
</comment>
<dbReference type="Proteomes" id="UP000489190">
    <property type="component" value="Unassembled WGS sequence"/>
</dbReference>
<organism evidence="2 3">
    <name type="scientific">Pseudomonas helleri</name>
    <dbReference type="NCBI Taxonomy" id="1608996"/>
    <lineage>
        <taxon>Bacteria</taxon>
        <taxon>Pseudomonadati</taxon>
        <taxon>Pseudomonadota</taxon>
        <taxon>Gammaproteobacteria</taxon>
        <taxon>Pseudomonadales</taxon>
        <taxon>Pseudomonadaceae</taxon>
        <taxon>Pseudomonas</taxon>
    </lineage>
</organism>
<evidence type="ECO:0000313" key="3">
    <source>
        <dbReference type="Proteomes" id="UP000489190"/>
    </source>
</evidence>
<evidence type="ECO:0000256" key="1">
    <source>
        <dbReference type="SAM" id="MobiDB-lite"/>
    </source>
</evidence>